<dbReference type="GO" id="GO:0005524">
    <property type="term" value="F:ATP binding"/>
    <property type="evidence" value="ECO:0007669"/>
    <property type="project" value="UniProtKB-KW"/>
</dbReference>
<dbReference type="GO" id="GO:0005741">
    <property type="term" value="C:mitochondrial outer membrane"/>
    <property type="evidence" value="ECO:0007669"/>
    <property type="project" value="UniProtKB-SubCell"/>
</dbReference>
<organism evidence="14 15">
    <name type="scientific">Pisum sativum</name>
    <name type="common">Garden pea</name>
    <name type="synonym">Lathyrus oleraceus</name>
    <dbReference type="NCBI Taxonomy" id="3888"/>
    <lineage>
        <taxon>Eukaryota</taxon>
        <taxon>Viridiplantae</taxon>
        <taxon>Streptophyta</taxon>
        <taxon>Embryophyta</taxon>
        <taxon>Tracheophyta</taxon>
        <taxon>Spermatophyta</taxon>
        <taxon>Magnoliopsida</taxon>
        <taxon>eudicotyledons</taxon>
        <taxon>Gunneridae</taxon>
        <taxon>Pentapetalae</taxon>
        <taxon>rosids</taxon>
        <taxon>fabids</taxon>
        <taxon>Fabales</taxon>
        <taxon>Fabaceae</taxon>
        <taxon>Papilionoideae</taxon>
        <taxon>50 kb inversion clade</taxon>
        <taxon>NPAAA clade</taxon>
        <taxon>Hologalegina</taxon>
        <taxon>IRL clade</taxon>
        <taxon>Fabeae</taxon>
        <taxon>Lathyrus</taxon>
    </lineage>
</organism>
<dbReference type="InterPro" id="IPR045886">
    <property type="entry name" value="ThiF/MoeB/HesA"/>
</dbReference>
<keyword evidence="8" id="KW-0067">ATP-binding</keyword>
<evidence type="ECO:0000256" key="3">
    <source>
        <dbReference type="ARBA" id="ARBA00009919"/>
    </source>
</evidence>
<dbReference type="FunFam" id="3.40.50.720:FF:000125">
    <property type="entry name" value="tRNA threonylcarbamoyladenosine dehydratase 2-like"/>
    <property type="match status" value="1"/>
</dbReference>
<reference evidence="14 15" key="1">
    <citation type="journal article" date="2022" name="Nat. Genet.">
        <title>Improved pea reference genome and pan-genome highlight genomic features and evolutionary characteristics.</title>
        <authorList>
            <person name="Yang T."/>
            <person name="Liu R."/>
            <person name="Luo Y."/>
            <person name="Hu S."/>
            <person name="Wang D."/>
            <person name="Wang C."/>
            <person name="Pandey M.K."/>
            <person name="Ge S."/>
            <person name="Xu Q."/>
            <person name="Li N."/>
            <person name="Li G."/>
            <person name="Huang Y."/>
            <person name="Saxena R.K."/>
            <person name="Ji Y."/>
            <person name="Li M."/>
            <person name="Yan X."/>
            <person name="He Y."/>
            <person name="Liu Y."/>
            <person name="Wang X."/>
            <person name="Xiang C."/>
            <person name="Varshney R.K."/>
            <person name="Ding H."/>
            <person name="Gao S."/>
            <person name="Zong X."/>
        </authorList>
    </citation>
    <scope>NUCLEOTIDE SEQUENCE [LARGE SCALE GENOMIC DNA]</scope>
    <source>
        <strain evidence="14 15">cv. Zhongwan 6</strain>
    </source>
</reference>
<evidence type="ECO:0000256" key="10">
    <source>
        <dbReference type="ARBA" id="ARBA00023128"/>
    </source>
</evidence>
<dbReference type="InterPro" id="IPR035985">
    <property type="entry name" value="Ubiquitin-activating_enz"/>
</dbReference>
<evidence type="ECO:0000256" key="8">
    <source>
        <dbReference type="ARBA" id="ARBA00022840"/>
    </source>
</evidence>
<keyword evidence="7" id="KW-1000">Mitochondrion outer membrane</keyword>
<evidence type="ECO:0000313" key="15">
    <source>
        <dbReference type="Proteomes" id="UP001058974"/>
    </source>
</evidence>
<protein>
    <recommendedName>
        <fullName evidence="13">THIF-type NAD/FAD binding fold domain-containing protein</fullName>
    </recommendedName>
</protein>
<dbReference type="GO" id="GO:0009536">
    <property type="term" value="C:plastid"/>
    <property type="evidence" value="ECO:0007669"/>
    <property type="project" value="TreeGrafter"/>
</dbReference>
<evidence type="ECO:0000256" key="7">
    <source>
        <dbReference type="ARBA" id="ARBA00022787"/>
    </source>
</evidence>
<dbReference type="Gramene" id="Psat02G0149100-T1">
    <property type="protein sequence ID" value="KAI5434685.1"/>
    <property type="gene ID" value="KIW84_021491"/>
</dbReference>
<evidence type="ECO:0000256" key="12">
    <source>
        <dbReference type="ARBA" id="ARBA00060084"/>
    </source>
</evidence>
<keyword evidence="15" id="KW-1185">Reference proteome</keyword>
<accession>A0A9D4YCI0</accession>
<dbReference type="Pfam" id="PF00899">
    <property type="entry name" value="ThiF"/>
    <property type="match status" value="1"/>
</dbReference>
<dbReference type="PANTHER" id="PTHR43267:SF2">
    <property type="entry name" value="TRNA THREONYLCARBAMOYLADENOSINE DEHYDRATASE 1-RELATED"/>
    <property type="match status" value="1"/>
</dbReference>
<keyword evidence="6" id="KW-0547">Nucleotide-binding</keyword>
<evidence type="ECO:0000256" key="4">
    <source>
        <dbReference type="ARBA" id="ARBA00022598"/>
    </source>
</evidence>
<comment type="subcellular location">
    <subcellularLocation>
        <location evidence="1">Mitochondrion membrane</location>
        <topology evidence="1">Multi-pass membrane protein</topology>
    </subcellularLocation>
    <subcellularLocation>
        <location evidence="2">Mitochondrion outer membrane</location>
    </subcellularLocation>
</comment>
<dbReference type="InterPro" id="IPR000594">
    <property type="entry name" value="ThiF_NAD_FAD-bd"/>
</dbReference>
<comment type="function">
    <text evidence="12">Catalyzes the ATP-dependent dehydration of threonylcarbamoyladenosine at position 37 (t(6)A37) to form cyclic t(6)A37 (ct(6)A37) in tRNAs that read codons beginning with adenine.</text>
</comment>
<keyword evidence="11" id="KW-0472">Membrane</keyword>
<dbReference type="OrthoDB" id="10265862at2759"/>
<dbReference type="AlphaFoldDB" id="A0A9D4YCI0"/>
<keyword evidence="4" id="KW-0436">Ligase</keyword>
<evidence type="ECO:0000256" key="6">
    <source>
        <dbReference type="ARBA" id="ARBA00022741"/>
    </source>
</evidence>
<dbReference type="Gene3D" id="3.40.50.720">
    <property type="entry name" value="NAD(P)-binding Rossmann-like Domain"/>
    <property type="match status" value="1"/>
</dbReference>
<dbReference type="GO" id="GO:0061504">
    <property type="term" value="P:cyclic threonylcarbamoyladenosine biosynthetic process"/>
    <property type="evidence" value="ECO:0007669"/>
    <property type="project" value="TreeGrafter"/>
</dbReference>
<name>A0A9D4YCI0_PEA</name>
<dbReference type="SUPFAM" id="SSF69572">
    <property type="entry name" value="Activating enzymes of the ubiquitin-like proteins"/>
    <property type="match status" value="1"/>
</dbReference>
<sequence length="459" mass="51069">MERTKCLALVGGGVLLGSLSTFVLLRLLQTQKRGVRPKCAENGTTELNGFEGRTVSGKKSDKVVSEDLLKDEIVSEHLSRNIQFFGFESQQKVSASYVVVVGLGGVGSHAASMLLRTGIGKLLLVDFDQVSLSSLNRHAVATRADVGTSKAQCLKEHFLSIFPECQIDAKVLLYDSSTEEEILSGHPDYVLDCIDNIDTKVALLAACVRRGLKVISATGAGARADPTRIRIADIRESTNDPLSRSVRHRLKKEYGIEGGITVVFSLEKPKIKLLPFKAPNGEEENPSDYQVVPGFRVRIIPVLGTIPAIFGQIMASYTLTNLAGLQVQTEPIVNFDVDHYHILHQRLIEHEETLHGTSMQVQVDVEEVMYITKELWHGRSAREQHVKDVGRGMWRSINELMLVRWDSTKPASISNLILLKFKEVDEHESRTLDDIKEKEPEFYSRVIAVLKRAENDFGL</sequence>
<evidence type="ECO:0000256" key="2">
    <source>
        <dbReference type="ARBA" id="ARBA00004294"/>
    </source>
</evidence>
<proteinExistence type="inferred from homology"/>
<keyword evidence="10" id="KW-0496">Mitochondrion</keyword>
<evidence type="ECO:0000256" key="1">
    <source>
        <dbReference type="ARBA" id="ARBA00004225"/>
    </source>
</evidence>
<dbReference type="Proteomes" id="UP001058974">
    <property type="component" value="Chromosome 2"/>
</dbReference>
<dbReference type="GO" id="GO:0061503">
    <property type="term" value="F:tRNA threonylcarbamoyladenosine dehydratase"/>
    <property type="evidence" value="ECO:0007669"/>
    <property type="project" value="TreeGrafter"/>
</dbReference>
<evidence type="ECO:0000256" key="9">
    <source>
        <dbReference type="ARBA" id="ARBA00022989"/>
    </source>
</evidence>
<dbReference type="PANTHER" id="PTHR43267">
    <property type="entry name" value="TRNA THREONYLCARBAMOYLADENOSINE DEHYDRATASE"/>
    <property type="match status" value="1"/>
</dbReference>
<evidence type="ECO:0000256" key="11">
    <source>
        <dbReference type="ARBA" id="ARBA00023136"/>
    </source>
</evidence>
<evidence type="ECO:0000256" key="5">
    <source>
        <dbReference type="ARBA" id="ARBA00022692"/>
    </source>
</evidence>
<keyword evidence="5" id="KW-0812">Transmembrane</keyword>
<dbReference type="GO" id="GO:0008641">
    <property type="term" value="F:ubiquitin-like modifier activating enzyme activity"/>
    <property type="evidence" value="ECO:0007669"/>
    <property type="project" value="InterPro"/>
</dbReference>
<evidence type="ECO:0000313" key="14">
    <source>
        <dbReference type="EMBL" id="KAI5434685.1"/>
    </source>
</evidence>
<evidence type="ECO:0000259" key="13">
    <source>
        <dbReference type="Pfam" id="PF00899"/>
    </source>
</evidence>
<dbReference type="EMBL" id="JAMSHJ010000002">
    <property type="protein sequence ID" value="KAI5434685.1"/>
    <property type="molecule type" value="Genomic_DNA"/>
</dbReference>
<feature type="domain" description="THIF-type NAD/FAD binding fold" evidence="13">
    <location>
        <begin position="79"/>
        <end position="341"/>
    </location>
</feature>
<keyword evidence="9" id="KW-1133">Transmembrane helix</keyword>
<dbReference type="CDD" id="cd00755">
    <property type="entry name" value="YgdL_like"/>
    <property type="match status" value="1"/>
</dbReference>
<gene>
    <name evidence="14" type="ORF">KIW84_021491</name>
</gene>
<comment type="similarity">
    <text evidence="3">Belongs to the HesA/MoeB/ThiF family.</text>
</comment>
<comment type="caution">
    <text evidence="14">The sequence shown here is derived from an EMBL/GenBank/DDBJ whole genome shotgun (WGS) entry which is preliminary data.</text>
</comment>